<comment type="caution">
    <text evidence="2">The sequence shown here is derived from an EMBL/GenBank/DDBJ whole genome shotgun (WGS) entry which is preliminary data.</text>
</comment>
<reference evidence="2 3" key="1">
    <citation type="journal article" date="2020" name="Phytopathology">
        <title>Genome Sequence Resources of Colletotrichum truncatum, C. plurivorum, C. musicola, and C. sojae: Four Species Pathogenic to Soybean (Glycine max).</title>
        <authorList>
            <person name="Rogerio F."/>
            <person name="Boufleur T.R."/>
            <person name="Ciampi-Guillardi M."/>
            <person name="Sukno S.A."/>
            <person name="Thon M.R."/>
            <person name="Massola Junior N.S."/>
            <person name="Baroncelli R."/>
        </authorList>
    </citation>
    <scope>NUCLEOTIDE SEQUENCE [LARGE SCALE GENOMIC DNA]</scope>
    <source>
        <strain evidence="2 3">LFN0009</strain>
    </source>
</reference>
<protein>
    <submittedName>
        <fullName evidence="2">Uncharacterized protein</fullName>
    </submittedName>
</protein>
<dbReference type="EMBL" id="WIGN01000036">
    <property type="protein sequence ID" value="KAF6815346.1"/>
    <property type="molecule type" value="Genomic_DNA"/>
</dbReference>
<keyword evidence="3" id="KW-1185">Reference proteome</keyword>
<sequence>MEDDLGPGPSPRYLASQISSCEYRQALSVFVLAVQSAALSGAAEPRLANFFFPTQRQKKEGAREVLQFLLYLAAPKFLRATLRGQTPRIQDISREAEVENTNDQQSRPRRTTNTASLCVRLDPDAPHHVSAASPRRLWGLLALLHCVALRVAPLAALAWPGLLLHCASILALHRQPQAKPDHSDWPCDSFPKPRYCGLALALSGSLPRQRPNPQHRSAPPHRIAPHSVSASRHPSNLAEVDDGTRFLRLFNRPRTLHHALVDCSITLPSSPWIVAQRLPPSPPSPPS</sequence>
<evidence type="ECO:0000256" key="1">
    <source>
        <dbReference type="SAM" id="MobiDB-lite"/>
    </source>
</evidence>
<dbReference type="AlphaFoldDB" id="A0A8H6JMB8"/>
<proteinExistence type="predicted"/>
<organism evidence="2 3">
    <name type="scientific">Colletotrichum sojae</name>
    <dbReference type="NCBI Taxonomy" id="2175907"/>
    <lineage>
        <taxon>Eukaryota</taxon>
        <taxon>Fungi</taxon>
        <taxon>Dikarya</taxon>
        <taxon>Ascomycota</taxon>
        <taxon>Pezizomycotina</taxon>
        <taxon>Sordariomycetes</taxon>
        <taxon>Hypocreomycetidae</taxon>
        <taxon>Glomerellales</taxon>
        <taxon>Glomerellaceae</taxon>
        <taxon>Colletotrichum</taxon>
        <taxon>Colletotrichum orchidearum species complex</taxon>
    </lineage>
</organism>
<feature type="compositionally biased region" description="Polar residues" evidence="1">
    <location>
        <begin position="99"/>
        <end position="114"/>
    </location>
</feature>
<name>A0A8H6JMB8_9PEZI</name>
<feature type="region of interest" description="Disordered" evidence="1">
    <location>
        <begin position="94"/>
        <end position="114"/>
    </location>
</feature>
<feature type="region of interest" description="Disordered" evidence="1">
    <location>
        <begin position="206"/>
        <end position="236"/>
    </location>
</feature>
<evidence type="ECO:0000313" key="3">
    <source>
        <dbReference type="Proteomes" id="UP000652219"/>
    </source>
</evidence>
<dbReference type="Proteomes" id="UP000652219">
    <property type="component" value="Unassembled WGS sequence"/>
</dbReference>
<evidence type="ECO:0000313" key="2">
    <source>
        <dbReference type="EMBL" id="KAF6815346.1"/>
    </source>
</evidence>
<gene>
    <name evidence="2" type="ORF">CSOJ01_03609</name>
</gene>
<accession>A0A8H6JMB8</accession>